<keyword evidence="4 7" id="KW-0863">Zinc-finger</keyword>
<gene>
    <name evidence="11" type="ORF">TR167018</name>
</gene>
<dbReference type="GO" id="GO:0005634">
    <property type="term" value="C:nucleus"/>
    <property type="evidence" value="ECO:0007669"/>
    <property type="project" value="UniProtKB-SubCell"/>
</dbReference>
<dbReference type="GO" id="GO:0008270">
    <property type="term" value="F:zinc ion binding"/>
    <property type="evidence" value="ECO:0007669"/>
    <property type="project" value="UniProtKB-KW"/>
</dbReference>
<feature type="signal peptide" evidence="9">
    <location>
        <begin position="1"/>
        <end position="15"/>
    </location>
</feature>
<dbReference type="GO" id="GO:0000981">
    <property type="term" value="F:DNA-binding transcription factor activity, RNA polymerase II-specific"/>
    <property type="evidence" value="ECO:0007669"/>
    <property type="project" value="TreeGrafter"/>
</dbReference>
<dbReference type="PANTHER" id="PTHR24409:SF295">
    <property type="entry name" value="AZ2-RELATED"/>
    <property type="match status" value="1"/>
</dbReference>
<keyword evidence="9" id="KW-0732">Signal</keyword>
<name>A0A0X3Q1K9_SCHSO</name>
<evidence type="ECO:0000259" key="10">
    <source>
        <dbReference type="PROSITE" id="PS50157"/>
    </source>
</evidence>
<reference evidence="11" key="1">
    <citation type="submission" date="2016-01" db="EMBL/GenBank/DDBJ databases">
        <title>Reference transcriptome for the parasite Schistocephalus solidus: insights into the molecular evolution of parasitism.</title>
        <authorList>
            <person name="Hebert F.O."/>
            <person name="Grambauer S."/>
            <person name="Barber I."/>
            <person name="Landry C.R."/>
            <person name="Aubin-Horth N."/>
        </authorList>
    </citation>
    <scope>NUCLEOTIDE SEQUENCE</scope>
</reference>
<accession>A0A0X3Q1K9</accession>
<keyword evidence="3" id="KW-0677">Repeat</keyword>
<dbReference type="SUPFAM" id="SSF57667">
    <property type="entry name" value="beta-beta-alpha zinc fingers"/>
    <property type="match status" value="4"/>
</dbReference>
<feature type="domain" description="C2H2-type" evidence="10">
    <location>
        <begin position="310"/>
        <end position="338"/>
    </location>
</feature>
<dbReference type="Gene3D" id="3.30.160.60">
    <property type="entry name" value="Classic Zinc Finger"/>
    <property type="match status" value="7"/>
</dbReference>
<feature type="domain" description="C2H2-type" evidence="10">
    <location>
        <begin position="281"/>
        <end position="309"/>
    </location>
</feature>
<feature type="compositionally biased region" description="Polar residues" evidence="8">
    <location>
        <begin position="77"/>
        <end position="88"/>
    </location>
</feature>
<dbReference type="FunFam" id="3.30.160.60:FF:000065">
    <property type="entry name" value="B-cell CLL/lymphoma 6, member B"/>
    <property type="match status" value="1"/>
</dbReference>
<keyword evidence="5" id="KW-0862">Zinc</keyword>
<dbReference type="AlphaFoldDB" id="A0A0X3Q1K9"/>
<dbReference type="Pfam" id="PF00096">
    <property type="entry name" value="zf-C2H2"/>
    <property type="match status" value="7"/>
</dbReference>
<feature type="domain" description="C2H2-type" evidence="10">
    <location>
        <begin position="194"/>
        <end position="222"/>
    </location>
</feature>
<feature type="domain" description="C2H2-type" evidence="10">
    <location>
        <begin position="252"/>
        <end position="280"/>
    </location>
</feature>
<feature type="domain" description="C2H2-type" evidence="10">
    <location>
        <begin position="165"/>
        <end position="193"/>
    </location>
</feature>
<evidence type="ECO:0000256" key="6">
    <source>
        <dbReference type="ARBA" id="ARBA00023242"/>
    </source>
</evidence>
<sequence>AKKATWLLEIMSSAASPLLLVGIKKEEPTASENFVLGNYKATESVRPSRLRQCRRPVLQQPGSSDSDWESSGDEWQPSRSPASASLSNRAKIRRLPPATPSSIQTEVHVVSSLSIPVTASSKAEKVIGADSSVEVICPKREIEQPKSKEHTDSLEDVRHLSRRKHTCEICGKAFVQKSNLKDHINGVHKKLRNHACEICAKTFKKRGDLNNHIDGVHKQLRKYSCDICGKSFREKRTLKMHVNGVHKQLRLFGCETCGKAFVRKGDLTNHVNAVHKRLRVHTCEICGKAFVERGHLRNHVNDIHKQLRLFTCEICGKSFARKGSLVNHVDVIHKQLREHACELCGKTFAAKGHLTKHIDGFHKRTFSAFNKCILLSTFPPLHGCSAERACFIVTSLNVRF</sequence>
<dbReference type="EMBL" id="GEEE01005336">
    <property type="protein sequence ID" value="JAP57889.1"/>
    <property type="molecule type" value="Transcribed_RNA"/>
</dbReference>
<dbReference type="SMART" id="SM00355">
    <property type="entry name" value="ZnF_C2H2"/>
    <property type="match status" value="7"/>
</dbReference>
<comment type="subcellular location">
    <subcellularLocation>
        <location evidence="1">Nucleus</location>
    </subcellularLocation>
</comment>
<dbReference type="PROSITE" id="PS50157">
    <property type="entry name" value="ZINC_FINGER_C2H2_2"/>
    <property type="match status" value="7"/>
</dbReference>
<keyword evidence="6" id="KW-0539">Nucleus</keyword>
<feature type="chain" id="PRO_5012836709" description="C2H2-type domain-containing protein" evidence="9">
    <location>
        <begin position="16"/>
        <end position="400"/>
    </location>
</feature>
<feature type="domain" description="C2H2-type" evidence="10">
    <location>
        <begin position="223"/>
        <end position="251"/>
    </location>
</feature>
<proteinExistence type="predicted"/>
<evidence type="ECO:0000256" key="4">
    <source>
        <dbReference type="ARBA" id="ARBA00022771"/>
    </source>
</evidence>
<organism evidence="11">
    <name type="scientific">Schistocephalus solidus</name>
    <name type="common">Tapeworm</name>
    <dbReference type="NCBI Taxonomy" id="70667"/>
    <lineage>
        <taxon>Eukaryota</taxon>
        <taxon>Metazoa</taxon>
        <taxon>Spiralia</taxon>
        <taxon>Lophotrochozoa</taxon>
        <taxon>Platyhelminthes</taxon>
        <taxon>Cestoda</taxon>
        <taxon>Eucestoda</taxon>
        <taxon>Diphyllobothriidea</taxon>
        <taxon>Diphyllobothriidae</taxon>
        <taxon>Schistocephalus</taxon>
    </lineage>
</organism>
<protein>
    <recommendedName>
        <fullName evidence="10">C2H2-type domain-containing protein</fullName>
    </recommendedName>
</protein>
<feature type="region of interest" description="Disordered" evidence="8">
    <location>
        <begin position="50"/>
        <end position="90"/>
    </location>
</feature>
<feature type="domain" description="C2H2-type" evidence="10">
    <location>
        <begin position="339"/>
        <end position="362"/>
    </location>
</feature>
<evidence type="ECO:0000256" key="3">
    <source>
        <dbReference type="ARBA" id="ARBA00022737"/>
    </source>
</evidence>
<dbReference type="FunFam" id="3.30.160.60:FF:000145">
    <property type="entry name" value="Zinc finger protein 574"/>
    <property type="match status" value="1"/>
</dbReference>
<evidence type="ECO:0000256" key="9">
    <source>
        <dbReference type="SAM" id="SignalP"/>
    </source>
</evidence>
<dbReference type="PANTHER" id="PTHR24409">
    <property type="entry name" value="ZINC FINGER PROTEIN 142"/>
    <property type="match status" value="1"/>
</dbReference>
<keyword evidence="2" id="KW-0479">Metal-binding</keyword>
<evidence type="ECO:0000256" key="1">
    <source>
        <dbReference type="ARBA" id="ARBA00004123"/>
    </source>
</evidence>
<evidence type="ECO:0000256" key="5">
    <source>
        <dbReference type="ARBA" id="ARBA00022833"/>
    </source>
</evidence>
<dbReference type="PROSITE" id="PS00028">
    <property type="entry name" value="ZINC_FINGER_C2H2_1"/>
    <property type="match status" value="7"/>
</dbReference>
<dbReference type="FunFam" id="3.30.160.60:FF:000100">
    <property type="entry name" value="Zinc finger 45-like"/>
    <property type="match status" value="1"/>
</dbReference>
<evidence type="ECO:0000256" key="2">
    <source>
        <dbReference type="ARBA" id="ARBA00022723"/>
    </source>
</evidence>
<dbReference type="InterPro" id="IPR036236">
    <property type="entry name" value="Znf_C2H2_sf"/>
</dbReference>
<dbReference type="GO" id="GO:0000977">
    <property type="term" value="F:RNA polymerase II transcription regulatory region sequence-specific DNA binding"/>
    <property type="evidence" value="ECO:0007669"/>
    <property type="project" value="TreeGrafter"/>
</dbReference>
<feature type="non-terminal residue" evidence="11">
    <location>
        <position position="1"/>
    </location>
</feature>
<evidence type="ECO:0000256" key="7">
    <source>
        <dbReference type="PROSITE-ProRule" id="PRU00042"/>
    </source>
</evidence>
<dbReference type="InterPro" id="IPR013087">
    <property type="entry name" value="Znf_C2H2_type"/>
</dbReference>
<evidence type="ECO:0000313" key="11">
    <source>
        <dbReference type="EMBL" id="JAP57889.1"/>
    </source>
</evidence>
<evidence type="ECO:0000256" key="8">
    <source>
        <dbReference type="SAM" id="MobiDB-lite"/>
    </source>
</evidence>